<dbReference type="PANTHER" id="PTHR33332">
    <property type="entry name" value="REVERSE TRANSCRIPTASE DOMAIN-CONTAINING PROTEIN"/>
    <property type="match status" value="1"/>
</dbReference>
<sequence>MELLVETAYREEVENLTSWCQHNNLHLNVSKTKELIVDYRKQQGEGHAPIAINGTTVERVSSFRFLGVHITDDLTWTLHTTTITKKAPQLFFLRRLRRFKMDSRILCNFYRCTIESILTGCITAWYGSCTDLNRKALQRVVKTAENITRTELPSMEDLYSQRLRKKSLRIIKDPHHPSHKLFCLLPSGRHYRSILTKTNRVRDSFIPQAIRLLNT</sequence>
<evidence type="ECO:0000259" key="1">
    <source>
        <dbReference type="Pfam" id="PF09004"/>
    </source>
</evidence>
<dbReference type="Pfam" id="PF09004">
    <property type="entry name" value="ALKBH8_N"/>
    <property type="match status" value="1"/>
</dbReference>
<evidence type="ECO:0000313" key="3">
    <source>
        <dbReference type="Proteomes" id="UP001619887"/>
    </source>
</evidence>
<comment type="caution">
    <text evidence="2">The sequence shown here is derived from an EMBL/GenBank/DDBJ whole genome shotgun (WGS) entry which is preliminary data.</text>
</comment>
<reference evidence="2 3" key="2">
    <citation type="journal article" date="2024" name="G3 (Bethesda)">
        <title>The genome of the cryopelagic Antarctic bald notothen, Trematomus borchgrevinki.</title>
        <authorList>
            <person name="Rayamajhi N."/>
            <person name="Rivera-Colon A.G."/>
            <person name="Minhas B.F."/>
            <person name="Cheng C.C."/>
            <person name="Catchen J.M."/>
        </authorList>
    </citation>
    <scope>NUCLEOTIDE SEQUENCE [LARGE SCALE GENOMIC DNA]</scope>
    <source>
        <strain evidence="2">AGRC-2024</strain>
    </source>
</reference>
<dbReference type="Proteomes" id="UP001619887">
    <property type="component" value="Unassembled WGS sequence"/>
</dbReference>
<dbReference type="InterPro" id="IPR015095">
    <property type="entry name" value="AlkB_hom8_N"/>
</dbReference>
<gene>
    <name evidence="2" type="ORF">OYC64_005329</name>
</gene>
<dbReference type="AlphaFoldDB" id="A0ABD2GFB3"/>
<organism evidence="2 3">
    <name type="scientific">Pagothenia borchgrevinki</name>
    <name type="common">Bald rockcod</name>
    <name type="synonym">Trematomus borchgrevinki</name>
    <dbReference type="NCBI Taxonomy" id="8213"/>
    <lineage>
        <taxon>Eukaryota</taxon>
        <taxon>Metazoa</taxon>
        <taxon>Chordata</taxon>
        <taxon>Craniata</taxon>
        <taxon>Vertebrata</taxon>
        <taxon>Euteleostomi</taxon>
        <taxon>Actinopterygii</taxon>
        <taxon>Neopterygii</taxon>
        <taxon>Teleostei</taxon>
        <taxon>Neoteleostei</taxon>
        <taxon>Acanthomorphata</taxon>
        <taxon>Eupercaria</taxon>
        <taxon>Perciformes</taxon>
        <taxon>Notothenioidei</taxon>
        <taxon>Nototheniidae</taxon>
        <taxon>Pagothenia</taxon>
    </lineage>
</organism>
<name>A0ABD2GFB3_PAGBO</name>
<dbReference type="EMBL" id="JBIYXZ010002079">
    <property type="protein sequence ID" value="KAL3052779.1"/>
    <property type="molecule type" value="Genomic_DNA"/>
</dbReference>
<protein>
    <recommendedName>
        <fullName evidence="1">Alkylated DNA repair protein AlkB homologue 8 N-terminal domain-containing protein</fullName>
    </recommendedName>
</protein>
<proteinExistence type="predicted"/>
<keyword evidence="3" id="KW-1185">Reference proteome</keyword>
<accession>A0ABD2GFB3</accession>
<feature type="domain" description="Alkylated DNA repair protein AlkB homologue 8 N-terminal" evidence="1">
    <location>
        <begin position="76"/>
        <end position="116"/>
    </location>
</feature>
<reference evidence="2 3" key="1">
    <citation type="journal article" date="2022" name="G3 (Bethesda)">
        <title>Evaluating Illumina-, Nanopore-, and PacBio-based genome assembly strategies with the bald notothen, Trematomus borchgrevinki.</title>
        <authorList>
            <person name="Rayamajhi N."/>
            <person name="Cheng C.C."/>
            <person name="Catchen J.M."/>
        </authorList>
    </citation>
    <scope>NUCLEOTIDE SEQUENCE [LARGE SCALE GENOMIC DNA]</scope>
    <source>
        <strain evidence="2">AGRC-2024</strain>
    </source>
</reference>
<evidence type="ECO:0000313" key="2">
    <source>
        <dbReference type="EMBL" id="KAL3052779.1"/>
    </source>
</evidence>